<dbReference type="AlphaFoldDB" id="A0A853JTW0"/>
<dbReference type="RefSeq" id="WP_180494027.1">
    <property type="nucleotide sequence ID" value="NZ_JACCKS010000025.1"/>
</dbReference>
<accession>A0A853JTW0</accession>
<proteinExistence type="predicted"/>
<evidence type="ECO:0000313" key="2">
    <source>
        <dbReference type="Proteomes" id="UP000586254"/>
    </source>
</evidence>
<reference evidence="1 2" key="1">
    <citation type="submission" date="2020-07" db="EMBL/GenBank/DDBJ databases">
        <title>Organ Donor 1.</title>
        <authorList>
            <person name="Marsh A.J."/>
            <person name="Azcarate-Peril M.A."/>
        </authorList>
    </citation>
    <scope>NUCLEOTIDE SEQUENCE [LARGE SCALE GENOMIC DNA]</scope>
    <source>
        <strain evidence="1 2">AMC0717</strain>
    </source>
</reference>
<dbReference type="Proteomes" id="UP000586254">
    <property type="component" value="Unassembled WGS sequence"/>
</dbReference>
<name>A0A853JTW0_9FIRM</name>
<sequence>MRTRTVDIHFRMTPSEAKRLDANVKKTGLNRSEYLRAIVEGKQIHEKPDKAFYECMDQLRGIGVNLNQIAAKANVLGFVDQPQYEKEASRLRQFMMAVKDKYLDIK</sequence>
<gene>
    <name evidence="1" type="primary">mobC</name>
    <name evidence="1" type="ORF">H0N91_16945</name>
</gene>
<evidence type="ECO:0000313" key="1">
    <source>
        <dbReference type="EMBL" id="NZA39769.1"/>
    </source>
</evidence>
<organism evidence="1 2">
    <name type="scientific">Eubacterium callanderi</name>
    <dbReference type="NCBI Taxonomy" id="53442"/>
    <lineage>
        <taxon>Bacteria</taxon>
        <taxon>Bacillati</taxon>
        <taxon>Bacillota</taxon>
        <taxon>Clostridia</taxon>
        <taxon>Eubacteriales</taxon>
        <taxon>Eubacteriaceae</taxon>
        <taxon>Eubacterium</taxon>
    </lineage>
</organism>
<dbReference type="Pfam" id="PF21983">
    <property type="entry name" value="NikA-like"/>
    <property type="match status" value="1"/>
</dbReference>
<protein>
    <submittedName>
        <fullName evidence="1">Plasmid mobilization relaxosome protein MobC</fullName>
    </submittedName>
</protein>
<dbReference type="EMBL" id="JACCKS010000025">
    <property type="protein sequence ID" value="NZA39769.1"/>
    <property type="molecule type" value="Genomic_DNA"/>
</dbReference>
<dbReference type="InterPro" id="IPR053842">
    <property type="entry name" value="NikA-like"/>
</dbReference>
<comment type="caution">
    <text evidence="1">The sequence shown here is derived from an EMBL/GenBank/DDBJ whole genome shotgun (WGS) entry which is preliminary data.</text>
</comment>